<reference evidence="8" key="1">
    <citation type="submission" date="2023-09" db="UniProtKB">
        <authorList>
            <consortium name="Ensembl"/>
        </authorList>
    </citation>
    <scope>IDENTIFICATION</scope>
</reference>
<dbReference type="PANTHER" id="PTHR12768:SF5">
    <property type="entry name" value="BECLIN-2"/>
    <property type="match status" value="1"/>
</dbReference>
<dbReference type="GO" id="GO:0034272">
    <property type="term" value="C:phosphatidylinositol 3-kinase complex, class III, type II"/>
    <property type="evidence" value="ECO:0007669"/>
    <property type="project" value="TreeGrafter"/>
</dbReference>
<dbReference type="GO" id="GO:0034271">
    <property type="term" value="C:phosphatidylinositol 3-kinase complex, class III, type I"/>
    <property type="evidence" value="ECO:0007669"/>
    <property type="project" value="TreeGrafter"/>
</dbReference>
<dbReference type="GO" id="GO:0006995">
    <property type="term" value="P:cellular response to nitrogen starvation"/>
    <property type="evidence" value="ECO:0007669"/>
    <property type="project" value="TreeGrafter"/>
</dbReference>
<dbReference type="Pfam" id="PF04111">
    <property type="entry name" value="APG6"/>
    <property type="match status" value="1"/>
</dbReference>
<dbReference type="GO" id="GO:0000045">
    <property type="term" value="P:autophagosome assembly"/>
    <property type="evidence" value="ECO:0007669"/>
    <property type="project" value="TreeGrafter"/>
</dbReference>
<proteinExistence type="inferred from homology"/>
<feature type="domain" description="Atg6/beclin coiled-coil" evidence="7">
    <location>
        <begin position="121"/>
        <end position="251"/>
    </location>
</feature>
<evidence type="ECO:0000256" key="2">
    <source>
        <dbReference type="ARBA" id="ARBA00023006"/>
    </source>
</evidence>
<dbReference type="FunFam" id="1.10.418.40:FF:000001">
    <property type="entry name" value="beclin-1 isoform X1"/>
    <property type="match status" value="1"/>
</dbReference>
<comment type="similarity">
    <text evidence="1">Belongs to the beclin family.</text>
</comment>
<evidence type="ECO:0000259" key="7">
    <source>
        <dbReference type="Pfam" id="PF17675"/>
    </source>
</evidence>
<keyword evidence="2" id="KW-0072">Autophagy</keyword>
<dbReference type="Gene3D" id="1.10.418.40">
    <property type="entry name" value="Autophagy protein 6/Beclin 1"/>
    <property type="match status" value="1"/>
</dbReference>
<sequence length="440" mass="49794">MEETGEVWAGTSMMSSMRFLCQRCCQPLKLSQPTEVQDSAQRGPADALEEGGPSRGMTDGGEPQARASSRLLSDSGRKFKKSVDHFTLLGHAVSIRTLSSVQKTTADLFDILSGQKDVDHPLCEECTDNLLKQLDTELTFVELDSQNYRRCLETDLLMGEAEKKALQMELQTELQGLELEEARLAQELEAVEESRVQTEADLRAAQAETKELRQQERQHHKDYSALKWQQLELTDQLSSLENQLRHAQHHLHRLRQTDIFNATFEIWEEGPLGIINNFRLGCLPGVPVGWKEINAAWGQVALLLLALSNTVGLKFQRYQLVACGNHSYLKSLTGDCARLPLFSDGSQNVFLNNKFDRAMMAFLDCMQQFKEEAEKGKEGLCLPYTIHVKGGLMEDALGSGECCSIRTHLNTEEQWTRALKFMLINLKWSLSWASIRYRHD</sequence>
<dbReference type="InterPro" id="IPR038274">
    <property type="entry name" value="Atg6/Beclin_C_sf"/>
</dbReference>
<gene>
    <name evidence="8" type="primary">Becn2</name>
</gene>
<evidence type="ECO:0000313" key="8">
    <source>
        <dbReference type="Ensembl" id="ENSCCNP00000029838.1"/>
    </source>
</evidence>
<dbReference type="Pfam" id="PF17675">
    <property type="entry name" value="APG6_N"/>
    <property type="match status" value="1"/>
</dbReference>
<evidence type="ECO:0000259" key="6">
    <source>
        <dbReference type="Pfam" id="PF04111"/>
    </source>
</evidence>
<evidence type="ECO:0000256" key="3">
    <source>
        <dbReference type="ARBA" id="ARBA00023054"/>
    </source>
</evidence>
<name>A0A8C0ZYI2_CASCN</name>
<dbReference type="AlphaFoldDB" id="A0A8C0ZYI2"/>
<dbReference type="GO" id="GO:0043548">
    <property type="term" value="F:phosphatidylinositol 3-kinase binding"/>
    <property type="evidence" value="ECO:0007669"/>
    <property type="project" value="TreeGrafter"/>
</dbReference>
<keyword evidence="3 4" id="KW-0175">Coiled coil</keyword>
<evidence type="ECO:0008006" key="9">
    <source>
        <dbReference type="Google" id="ProtNLM"/>
    </source>
</evidence>
<dbReference type="Ensembl" id="ENSCCNT00000037624.1">
    <property type="protein sequence ID" value="ENSCCNP00000029838.1"/>
    <property type="gene ID" value="ENSCCNG00000028618.1"/>
</dbReference>
<dbReference type="GO" id="GO:0030674">
    <property type="term" value="F:protein-macromolecule adaptor activity"/>
    <property type="evidence" value="ECO:0007669"/>
    <property type="project" value="TreeGrafter"/>
</dbReference>
<accession>A0A8C0ZYI2</accession>
<feature type="coiled-coil region" evidence="4">
    <location>
        <begin position="167"/>
        <end position="257"/>
    </location>
</feature>
<evidence type="ECO:0000256" key="1">
    <source>
        <dbReference type="ARBA" id="ARBA00005965"/>
    </source>
</evidence>
<dbReference type="GO" id="GO:0000423">
    <property type="term" value="P:mitophagy"/>
    <property type="evidence" value="ECO:0007669"/>
    <property type="project" value="TreeGrafter"/>
</dbReference>
<dbReference type="InterPro" id="IPR041691">
    <property type="entry name" value="Atg6/beclin_CC"/>
</dbReference>
<dbReference type="PANTHER" id="PTHR12768">
    <property type="entry name" value="BECLIN 1"/>
    <property type="match status" value="1"/>
</dbReference>
<evidence type="ECO:0000256" key="4">
    <source>
        <dbReference type="SAM" id="Coils"/>
    </source>
</evidence>
<dbReference type="GO" id="GO:0045324">
    <property type="term" value="P:late endosome to vacuole transport"/>
    <property type="evidence" value="ECO:0007669"/>
    <property type="project" value="TreeGrafter"/>
</dbReference>
<protein>
    <recommendedName>
        <fullName evidence="9">Beclin-2</fullName>
    </recommendedName>
</protein>
<dbReference type="InterPro" id="IPR007243">
    <property type="entry name" value="Atg6/Beclin"/>
</dbReference>
<dbReference type="GO" id="GO:0000407">
    <property type="term" value="C:phagophore assembly site"/>
    <property type="evidence" value="ECO:0007669"/>
    <property type="project" value="TreeGrafter"/>
</dbReference>
<organism evidence="8">
    <name type="scientific">Castor canadensis</name>
    <name type="common">American beaver</name>
    <dbReference type="NCBI Taxonomy" id="51338"/>
    <lineage>
        <taxon>Eukaryota</taxon>
        <taxon>Metazoa</taxon>
        <taxon>Chordata</taxon>
        <taxon>Craniata</taxon>
        <taxon>Vertebrata</taxon>
        <taxon>Euteleostomi</taxon>
        <taxon>Mammalia</taxon>
        <taxon>Eutheria</taxon>
        <taxon>Euarchontoglires</taxon>
        <taxon>Glires</taxon>
        <taxon>Rodentia</taxon>
        <taxon>Castorimorpha</taxon>
        <taxon>Castoridae</taxon>
        <taxon>Castor</taxon>
    </lineage>
</organism>
<feature type="region of interest" description="Disordered" evidence="5">
    <location>
        <begin position="35"/>
        <end position="73"/>
    </location>
</feature>
<feature type="domain" description="Atg6 BARA" evidence="6">
    <location>
        <begin position="254"/>
        <end position="434"/>
    </location>
</feature>
<dbReference type="InterPro" id="IPR040455">
    <property type="entry name" value="Atg6_BARA"/>
</dbReference>
<evidence type="ECO:0000256" key="5">
    <source>
        <dbReference type="SAM" id="MobiDB-lite"/>
    </source>
</evidence>